<keyword evidence="1" id="KW-0812">Transmembrane</keyword>
<proteinExistence type="predicted"/>
<dbReference type="PANTHER" id="PTHR38505:SF1">
    <property type="entry name" value="RIKEN CDNA 1110032F04 GENE"/>
    <property type="match status" value="1"/>
</dbReference>
<dbReference type="AlphaFoldDB" id="A0A8C4X7Q0"/>
<reference evidence="2" key="3">
    <citation type="submission" date="2025-09" db="UniProtKB">
        <authorList>
            <consortium name="Ensembl"/>
        </authorList>
    </citation>
    <scope>IDENTIFICATION</scope>
</reference>
<keyword evidence="3" id="KW-1185">Reference proteome</keyword>
<dbReference type="InterPro" id="IPR031696">
    <property type="entry name" value="DUF4719"/>
</dbReference>
<reference evidence="2" key="2">
    <citation type="submission" date="2025-08" db="UniProtKB">
        <authorList>
            <consortium name="Ensembl"/>
        </authorList>
    </citation>
    <scope>IDENTIFICATION</scope>
</reference>
<dbReference type="Ensembl" id="ENSECRT00000011043.1">
    <property type="protein sequence ID" value="ENSECRP00000010866.1"/>
    <property type="gene ID" value="ENSECRG00000007216.1"/>
</dbReference>
<evidence type="ECO:0000313" key="2">
    <source>
        <dbReference type="Ensembl" id="ENSECRP00000010866.1"/>
    </source>
</evidence>
<feature type="transmembrane region" description="Helical" evidence="1">
    <location>
        <begin position="71"/>
        <end position="92"/>
    </location>
</feature>
<evidence type="ECO:0000256" key="1">
    <source>
        <dbReference type="SAM" id="Phobius"/>
    </source>
</evidence>
<evidence type="ECO:0000313" key="3">
    <source>
        <dbReference type="Proteomes" id="UP000694620"/>
    </source>
</evidence>
<reference evidence="2" key="1">
    <citation type="submission" date="2021-06" db="EMBL/GenBank/DDBJ databases">
        <authorList>
            <consortium name="Wellcome Sanger Institute Data Sharing"/>
        </authorList>
    </citation>
    <scope>NUCLEOTIDE SEQUENCE [LARGE SCALE GENOMIC DNA]</scope>
</reference>
<protein>
    <submittedName>
        <fullName evidence="2">Uncharacterized protein</fullName>
    </submittedName>
</protein>
<dbReference type="Proteomes" id="UP000694620">
    <property type="component" value="Chromosome 2"/>
</dbReference>
<name>A0A8C4X7Q0_ERPCA</name>
<dbReference type="GeneTree" id="ENSGT01000000215257"/>
<keyword evidence="1" id="KW-1133">Transmembrane helix</keyword>
<dbReference type="PANTHER" id="PTHR38505">
    <property type="entry name" value="HYPOTHETICAL PROTEIN LOC100362176"/>
    <property type="match status" value="1"/>
</dbReference>
<accession>A0A8C4X7Q0</accession>
<sequence>VWAGGVTAHSRRAAQPLAEGVREPLRTCGDLICGESQGCCMFGNTSSPQIKCCKLPLHTFIDSVGWITRKLSGILILLLLFAMGYFIQRIICPRPRRHRDRQEDPSLLNGHTTASQDSLLDPFHELSVVDFIPPVLQLPAYDEVKYLPTYEESMQVDRDRSEDDFPFPLEK</sequence>
<organism evidence="2 3">
    <name type="scientific">Erpetoichthys calabaricus</name>
    <name type="common">Rope fish</name>
    <name type="synonym">Calamoichthys calabaricus</name>
    <dbReference type="NCBI Taxonomy" id="27687"/>
    <lineage>
        <taxon>Eukaryota</taxon>
        <taxon>Metazoa</taxon>
        <taxon>Chordata</taxon>
        <taxon>Craniata</taxon>
        <taxon>Vertebrata</taxon>
        <taxon>Euteleostomi</taxon>
        <taxon>Actinopterygii</taxon>
        <taxon>Polypteriformes</taxon>
        <taxon>Polypteridae</taxon>
        <taxon>Erpetoichthys</taxon>
    </lineage>
</organism>
<dbReference type="Pfam" id="PF15843">
    <property type="entry name" value="DUF4719"/>
    <property type="match status" value="2"/>
</dbReference>
<keyword evidence="1" id="KW-0472">Membrane</keyword>